<proteinExistence type="predicted"/>
<evidence type="ECO:0000313" key="1">
    <source>
        <dbReference type="EMBL" id="SVD42765.1"/>
    </source>
</evidence>
<dbReference type="AlphaFoldDB" id="A0A382V9Q8"/>
<organism evidence="1">
    <name type="scientific">marine metagenome</name>
    <dbReference type="NCBI Taxonomy" id="408172"/>
    <lineage>
        <taxon>unclassified sequences</taxon>
        <taxon>metagenomes</taxon>
        <taxon>ecological metagenomes</taxon>
    </lineage>
</organism>
<protein>
    <submittedName>
        <fullName evidence="1">Uncharacterized protein</fullName>
    </submittedName>
</protein>
<reference evidence="1" key="1">
    <citation type="submission" date="2018-05" db="EMBL/GenBank/DDBJ databases">
        <authorList>
            <person name="Lanie J.A."/>
            <person name="Ng W.-L."/>
            <person name="Kazmierczak K.M."/>
            <person name="Andrzejewski T.M."/>
            <person name="Davidsen T.M."/>
            <person name="Wayne K.J."/>
            <person name="Tettelin H."/>
            <person name="Glass J.I."/>
            <person name="Rusch D."/>
            <person name="Podicherti R."/>
            <person name="Tsui H.-C.T."/>
            <person name="Winkler M.E."/>
        </authorList>
    </citation>
    <scope>NUCLEOTIDE SEQUENCE</scope>
</reference>
<accession>A0A382V9Q8</accession>
<dbReference type="EMBL" id="UINC01149973">
    <property type="protein sequence ID" value="SVD42765.1"/>
    <property type="molecule type" value="Genomic_DNA"/>
</dbReference>
<gene>
    <name evidence="1" type="ORF">METZ01_LOCUS395619</name>
</gene>
<name>A0A382V9Q8_9ZZZZ</name>
<sequence>MLKPGTRLKSAVCDAEVMVIKAGESDDLTCGGVALAEAPERTESTEDKMHGCLIGKRYVNQEESIEVLCVKSGDGSLYYDGEELMTKDTKKLPSSD</sequence>